<feature type="signal peptide" evidence="13">
    <location>
        <begin position="1"/>
        <end position="26"/>
    </location>
</feature>
<dbReference type="GO" id="GO:0048038">
    <property type="term" value="F:quinone binding"/>
    <property type="evidence" value="ECO:0007669"/>
    <property type="project" value="UniProtKB-KW"/>
</dbReference>
<accession>A0AB34JYJ0</accession>
<dbReference type="GO" id="GO:0042373">
    <property type="term" value="P:vitamin K metabolic process"/>
    <property type="evidence" value="ECO:0007669"/>
    <property type="project" value="InterPro"/>
</dbReference>
<dbReference type="GO" id="GO:0005789">
    <property type="term" value="C:endoplasmic reticulum membrane"/>
    <property type="evidence" value="ECO:0007669"/>
    <property type="project" value="UniProtKB-SubCell"/>
</dbReference>
<evidence type="ECO:0000256" key="10">
    <source>
        <dbReference type="ARBA" id="ARBA00023157"/>
    </source>
</evidence>
<gene>
    <name evidence="15" type="ORF">AB1Y20_015456</name>
</gene>
<keyword evidence="8" id="KW-0560">Oxidoreductase</keyword>
<proteinExistence type="inferred from homology"/>
<feature type="chain" id="PRO_5044329098" description="vitamin-K-epoxide reductase (warfarin-sensitive)" evidence="13">
    <location>
        <begin position="27"/>
        <end position="161"/>
    </location>
</feature>
<dbReference type="InterPro" id="IPR042406">
    <property type="entry name" value="VKORC1/VKORC1L1"/>
</dbReference>
<evidence type="ECO:0000256" key="11">
    <source>
        <dbReference type="ARBA" id="ARBA00023284"/>
    </source>
</evidence>
<keyword evidence="5" id="KW-0874">Quinone</keyword>
<dbReference type="InterPro" id="IPR012932">
    <property type="entry name" value="VKOR"/>
</dbReference>
<feature type="transmembrane region" description="Helical" evidence="12">
    <location>
        <begin position="71"/>
        <end position="93"/>
    </location>
</feature>
<dbReference type="Gene3D" id="1.20.1440.130">
    <property type="entry name" value="VKOR domain"/>
    <property type="match status" value="1"/>
</dbReference>
<keyword evidence="9 12" id="KW-0472">Membrane</keyword>
<feature type="domain" description="Vitamin K epoxide reductase" evidence="14">
    <location>
        <begin position="1"/>
        <end position="148"/>
    </location>
</feature>
<evidence type="ECO:0000256" key="8">
    <source>
        <dbReference type="ARBA" id="ARBA00023002"/>
    </source>
</evidence>
<dbReference type="EMBL" id="JBGBPQ010000003">
    <property type="protein sequence ID" value="KAL1526760.1"/>
    <property type="molecule type" value="Genomic_DNA"/>
</dbReference>
<evidence type="ECO:0000259" key="14">
    <source>
        <dbReference type="SMART" id="SM00756"/>
    </source>
</evidence>
<dbReference type="EC" id="1.17.4.4" evidence="3"/>
<feature type="transmembrane region" description="Helical" evidence="12">
    <location>
        <begin position="100"/>
        <end position="117"/>
    </location>
</feature>
<keyword evidence="10" id="KW-1015">Disulfide bond</keyword>
<comment type="similarity">
    <text evidence="2">Belongs to the VKOR family.</text>
</comment>
<comment type="subcellular location">
    <subcellularLocation>
        <location evidence="1">Endoplasmic reticulum membrane</location>
        <topology evidence="1">Multi-pass membrane protein</topology>
    </subcellularLocation>
</comment>
<evidence type="ECO:0000256" key="13">
    <source>
        <dbReference type="SAM" id="SignalP"/>
    </source>
</evidence>
<keyword evidence="4 12" id="KW-0812">Transmembrane</keyword>
<evidence type="ECO:0000256" key="7">
    <source>
        <dbReference type="ARBA" id="ARBA00022989"/>
    </source>
</evidence>
<name>A0AB34JYJ0_PRYPA</name>
<dbReference type="GO" id="GO:0047057">
    <property type="term" value="F:vitamin-K-epoxide reductase (warfarin-sensitive) activity"/>
    <property type="evidence" value="ECO:0007669"/>
    <property type="project" value="UniProtKB-EC"/>
</dbReference>
<keyword evidence="7 12" id="KW-1133">Transmembrane helix</keyword>
<evidence type="ECO:0000256" key="12">
    <source>
        <dbReference type="SAM" id="Phobius"/>
    </source>
</evidence>
<dbReference type="PROSITE" id="PS51257">
    <property type="entry name" value="PROKAR_LIPOPROTEIN"/>
    <property type="match status" value="1"/>
</dbReference>
<dbReference type="InterPro" id="IPR038354">
    <property type="entry name" value="VKOR_sf"/>
</dbReference>
<dbReference type="PANTHER" id="PTHR14519:SF5">
    <property type="entry name" value="VITAMIN K EPOXIDE REDUCTASE COMPLEX SUBUNIT 1-LIKE PROTEIN 1"/>
    <property type="match status" value="1"/>
</dbReference>
<evidence type="ECO:0000313" key="15">
    <source>
        <dbReference type="EMBL" id="KAL1526760.1"/>
    </source>
</evidence>
<keyword evidence="13" id="KW-0732">Signal</keyword>
<evidence type="ECO:0000256" key="2">
    <source>
        <dbReference type="ARBA" id="ARBA00006214"/>
    </source>
</evidence>
<evidence type="ECO:0000256" key="6">
    <source>
        <dbReference type="ARBA" id="ARBA00022824"/>
    </source>
</evidence>
<reference evidence="15 16" key="1">
    <citation type="journal article" date="2024" name="Science">
        <title>Giant polyketide synthase enzymes in the biosynthesis of giant marine polyether toxins.</title>
        <authorList>
            <person name="Fallon T.R."/>
            <person name="Shende V.V."/>
            <person name="Wierzbicki I.H."/>
            <person name="Pendleton A.L."/>
            <person name="Watervoot N.F."/>
            <person name="Auber R.P."/>
            <person name="Gonzalez D.J."/>
            <person name="Wisecaver J.H."/>
            <person name="Moore B.S."/>
        </authorList>
    </citation>
    <scope>NUCLEOTIDE SEQUENCE [LARGE SCALE GENOMIC DNA]</scope>
    <source>
        <strain evidence="15 16">12B1</strain>
    </source>
</reference>
<sequence length="161" mass="17907">MRRAAKVQLLSLAGLVIALYACNVEAHMDDEDYEAMCDLSASFSCTEVFKSAYGHILSHWGILPKEHPLDLSLALIGVLLYSAYFLAASLWDYIPFRKSLFLTVATAGALFSCYLLYVLKFILGDFCIVCTGFHCVNFSMFAQALFEYRSVPTSKGKGKKT</sequence>
<dbReference type="Proteomes" id="UP001515480">
    <property type="component" value="Unassembled WGS sequence"/>
</dbReference>
<keyword evidence="11" id="KW-0676">Redox-active center</keyword>
<comment type="caution">
    <text evidence="15">The sequence shown here is derived from an EMBL/GenBank/DDBJ whole genome shotgun (WGS) entry which is preliminary data.</text>
</comment>
<evidence type="ECO:0000256" key="4">
    <source>
        <dbReference type="ARBA" id="ARBA00022692"/>
    </source>
</evidence>
<dbReference type="Pfam" id="PF07884">
    <property type="entry name" value="VKOR"/>
    <property type="match status" value="1"/>
</dbReference>
<evidence type="ECO:0000256" key="1">
    <source>
        <dbReference type="ARBA" id="ARBA00004477"/>
    </source>
</evidence>
<evidence type="ECO:0000256" key="3">
    <source>
        <dbReference type="ARBA" id="ARBA00012278"/>
    </source>
</evidence>
<protein>
    <recommendedName>
        <fullName evidence="3">vitamin-K-epoxide reductase (warfarin-sensitive)</fullName>
        <ecNumber evidence="3">1.17.4.4</ecNumber>
    </recommendedName>
</protein>
<dbReference type="PANTHER" id="PTHR14519">
    <property type="entry name" value="VITAMIN K EPOXIDE REDUCTASE COMPLEX, SUBUNIT 1"/>
    <property type="match status" value="1"/>
</dbReference>
<evidence type="ECO:0000256" key="5">
    <source>
        <dbReference type="ARBA" id="ARBA00022719"/>
    </source>
</evidence>
<evidence type="ECO:0000313" key="16">
    <source>
        <dbReference type="Proteomes" id="UP001515480"/>
    </source>
</evidence>
<dbReference type="SMART" id="SM00756">
    <property type="entry name" value="VKc"/>
    <property type="match status" value="1"/>
</dbReference>
<keyword evidence="16" id="KW-1185">Reference proteome</keyword>
<keyword evidence="6" id="KW-0256">Endoplasmic reticulum</keyword>
<dbReference type="AlphaFoldDB" id="A0AB34JYJ0"/>
<evidence type="ECO:0000256" key="9">
    <source>
        <dbReference type="ARBA" id="ARBA00023136"/>
    </source>
</evidence>
<organism evidence="15 16">
    <name type="scientific">Prymnesium parvum</name>
    <name type="common">Toxic golden alga</name>
    <dbReference type="NCBI Taxonomy" id="97485"/>
    <lineage>
        <taxon>Eukaryota</taxon>
        <taxon>Haptista</taxon>
        <taxon>Haptophyta</taxon>
        <taxon>Prymnesiophyceae</taxon>
        <taxon>Prymnesiales</taxon>
        <taxon>Prymnesiaceae</taxon>
        <taxon>Prymnesium</taxon>
    </lineage>
</organism>